<keyword evidence="1" id="KW-0812">Transmembrane</keyword>
<dbReference type="GeneID" id="11502085"/>
<protein>
    <submittedName>
        <fullName evidence="2">Uncharacterized protein</fullName>
    </submittedName>
</protein>
<evidence type="ECO:0000313" key="3">
    <source>
        <dbReference type="Proteomes" id="UP000005627"/>
    </source>
</evidence>
<dbReference type="EMBL" id="HE616745">
    <property type="protein sequence ID" value="CCE91650.1"/>
    <property type="molecule type" value="Genomic_DNA"/>
</dbReference>
<dbReference type="InParanoid" id="G8ZSQ6"/>
<feature type="transmembrane region" description="Helical" evidence="1">
    <location>
        <begin position="67"/>
        <end position="91"/>
    </location>
</feature>
<dbReference type="RefSeq" id="XP_003680861.1">
    <property type="nucleotide sequence ID" value="XM_003680813.1"/>
</dbReference>
<dbReference type="Proteomes" id="UP000005627">
    <property type="component" value="Chromosome 4"/>
</dbReference>
<organism evidence="2 3">
    <name type="scientific">Torulaspora delbrueckii</name>
    <name type="common">Yeast</name>
    <name type="synonym">Candida colliculosa</name>
    <dbReference type="NCBI Taxonomy" id="4950"/>
    <lineage>
        <taxon>Eukaryota</taxon>
        <taxon>Fungi</taxon>
        <taxon>Dikarya</taxon>
        <taxon>Ascomycota</taxon>
        <taxon>Saccharomycotina</taxon>
        <taxon>Saccharomycetes</taxon>
        <taxon>Saccharomycetales</taxon>
        <taxon>Saccharomycetaceae</taxon>
        <taxon>Torulaspora</taxon>
    </lineage>
</organism>
<accession>G8ZSQ6</accession>
<keyword evidence="1" id="KW-0472">Membrane</keyword>
<keyword evidence="3" id="KW-1185">Reference proteome</keyword>
<dbReference type="FunCoup" id="G8ZSQ6">
    <property type="interactions" value="148"/>
</dbReference>
<evidence type="ECO:0000313" key="2">
    <source>
        <dbReference type="EMBL" id="CCE91650.1"/>
    </source>
</evidence>
<keyword evidence="1" id="KW-1133">Transmembrane helix</keyword>
<dbReference type="KEGG" id="tdl:TDEL_0D00660"/>
<reference evidence="2 3" key="1">
    <citation type="journal article" date="2011" name="Proc. Natl. Acad. Sci. U.S.A.">
        <title>Evolutionary erosion of yeast sex chromosomes by mating-type switching accidents.</title>
        <authorList>
            <person name="Gordon J.L."/>
            <person name="Armisen D."/>
            <person name="Proux-Wera E."/>
            <person name="Oheigeartaigh S.S."/>
            <person name="Byrne K.P."/>
            <person name="Wolfe K.H."/>
        </authorList>
    </citation>
    <scope>NUCLEOTIDE SEQUENCE [LARGE SCALE GENOMIC DNA]</scope>
    <source>
        <strain evidence="3">ATCC 10662 / CBS 1146 / NBRC 0425 / NCYC 2629 / NRRL Y-866</strain>
    </source>
</reference>
<dbReference type="OrthoDB" id="4037681at2759"/>
<sequence length="364" mass="42083">MSTKEIGKPNSWECEDADVDVPKKYFTSVITWAYYESTKSYDLLMMIGWYGGLMYGLYSTIFTSHIWRFQILFLLLEASVVLAPVICMTLIERRAGYLISRNNKKLAEATKEVFSSKQENLVLGWDKVASVLNRKFYVAGDWKTPYCIFDGAKCESYFRRHVLKSMAEEDASEDCEKSCLRAAVDIYRRRIIDQFEWDKYDTPVLADDNFLAGSDHKEFTWRLRNTLKDLHFIVYFVTSLFVLLAGTRSLLLCMIMTILMFATIAARPPLELSTTRSRIRLLATIADVAPREDMDRWDVVARRMNAYLSQDSNSDAGIFFDGKDYLEFFEKQLKPLMSKKIKDYRVATYELVPLIADVVEGPST</sequence>
<dbReference type="Pfam" id="PF00674">
    <property type="entry name" value="DUP"/>
    <property type="match status" value="2"/>
</dbReference>
<proteinExistence type="predicted"/>
<evidence type="ECO:0000256" key="1">
    <source>
        <dbReference type="SAM" id="Phobius"/>
    </source>
</evidence>
<feature type="transmembrane region" description="Helical" evidence="1">
    <location>
        <begin position="232"/>
        <end position="265"/>
    </location>
</feature>
<dbReference type="HOGENOM" id="CLU_062892_1_0_1"/>
<dbReference type="AlphaFoldDB" id="G8ZSQ6"/>
<feature type="transmembrane region" description="Helical" evidence="1">
    <location>
        <begin position="43"/>
        <end position="61"/>
    </location>
</feature>
<gene>
    <name evidence="2" type="primary">TDEL0D00660</name>
    <name evidence="2" type="ORF">TDEL_0D00660</name>
</gene>
<name>G8ZSQ6_TORDE</name>
<dbReference type="InterPro" id="IPR001142">
    <property type="entry name" value="DUP/COS"/>
</dbReference>